<comment type="subcellular location">
    <subcellularLocation>
        <location evidence="2">Endosome membrane</location>
        <topology evidence="2">Peripheral membrane protein</topology>
    </subcellularLocation>
    <subcellularLocation>
        <location evidence="1">Late endosome membrane</location>
    </subcellularLocation>
    <subcellularLocation>
        <location evidence="3">Lysosome membrane</location>
        <topology evidence="3">Peripheral membrane protein</topology>
        <orientation evidence="3">Cytoplasmic side</orientation>
    </subcellularLocation>
</comment>
<keyword evidence="11" id="KW-1185">Reference proteome</keyword>
<accession>A0A9P1IH30</accession>
<name>A0A9P1IH30_9PELO</name>
<evidence type="ECO:0000256" key="6">
    <source>
        <dbReference type="ARBA" id="ARBA00022833"/>
    </source>
</evidence>
<proteinExistence type="inferred from homology"/>
<evidence type="ECO:0000256" key="8">
    <source>
        <dbReference type="SAM" id="Phobius"/>
    </source>
</evidence>
<dbReference type="EMBL" id="CANHGI010000003">
    <property type="protein sequence ID" value="CAI5445457.1"/>
    <property type="molecule type" value="Genomic_DNA"/>
</dbReference>
<dbReference type="PANTHER" id="PTHR23292">
    <property type="entry name" value="LIPOPOLYSACCHARIDE-INDUCED TUMOR NECROSIS FACTOR-ALPHA FACTOR"/>
    <property type="match status" value="1"/>
</dbReference>
<evidence type="ECO:0000256" key="2">
    <source>
        <dbReference type="ARBA" id="ARBA00004481"/>
    </source>
</evidence>
<dbReference type="GO" id="GO:0005765">
    <property type="term" value="C:lysosomal membrane"/>
    <property type="evidence" value="ECO:0007669"/>
    <property type="project" value="UniProtKB-SubCell"/>
</dbReference>
<evidence type="ECO:0000259" key="9">
    <source>
        <dbReference type="PROSITE" id="PS51837"/>
    </source>
</evidence>
<evidence type="ECO:0000256" key="5">
    <source>
        <dbReference type="ARBA" id="ARBA00022723"/>
    </source>
</evidence>
<dbReference type="GO" id="GO:0008270">
    <property type="term" value="F:zinc ion binding"/>
    <property type="evidence" value="ECO:0007669"/>
    <property type="project" value="TreeGrafter"/>
</dbReference>
<protein>
    <recommendedName>
        <fullName evidence="9">LITAF domain-containing protein</fullName>
    </recommendedName>
</protein>
<dbReference type="GO" id="GO:0031902">
    <property type="term" value="C:late endosome membrane"/>
    <property type="evidence" value="ECO:0007669"/>
    <property type="project" value="UniProtKB-SubCell"/>
</dbReference>
<evidence type="ECO:0000256" key="1">
    <source>
        <dbReference type="ARBA" id="ARBA00004414"/>
    </source>
</evidence>
<evidence type="ECO:0000256" key="4">
    <source>
        <dbReference type="ARBA" id="ARBA00005975"/>
    </source>
</evidence>
<evidence type="ECO:0000256" key="3">
    <source>
        <dbReference type="ARBA" id="ARBA00004630"/>
    </source>
</evidence>
<feature type="transmembrane region" description="Helical" evidence="8">
    <location>
        <begin position="42"/>
        <end position="61"/>
    </location>
</feature>
<reference evidence="10" key="1">
    <citation type="submission" date="2022-11" db="EMBL/GenBank/DDBJ databases">
        <authorList>
            <person name="Kikuchi T."/>
        </authorList>
    </citation>
    <scope>NUCLEOTIDE SEQUENCE</scope>
    <source>
        <strain evidence="10">PS1010</strain>
    </source>
</reference>
<dbReference type="InterPro" id="IPR037519">
    <property type="entry name" value="LITAF_fam"/>
</dbReference>
<dbReference type="PROSITE" id="PS51837">
    <property type="entry name" value="LITAF"/>
    <property type="match status" value="1"/>
</dbReference>
<dbReference type="InterPro" id="IPR006629">
    <property type="entry name" value="LITAF"/>
</dbReference>
<dbReference type="Pfam" id="PF10601">
    <property type="entry name" value="zf-LITAF-like"/>
    <property type="match status" value="1"/>
</dbReference>
<dbReference type="OrthoDB" id="5599753at2759"/>
<keyword evidence="7 8" id="KW-0472">Membrane</keyword>
<keyword evidence="8" id="KW-1133">Transmembrane helix</keyword>
<keyword evidence="8" id="KW-0812">Transmembrane</keyword>
<keyword evidence="5" id="KW-0479">Metal-binding</keyword>
<dbReference type="Proteomes" id="UP001152747">
    <property type="component" value="Unassembled WGS sequence"/>
</dbReference>
<dbReference type="PANTHER" id="PTHR23292:SF1">
    <property type="entry name" value="LITAF DOMAIN-CONTAINING PROTEIN"/>
    <property type="match status" value="1"/>
</dbReference>
<feature type="domain" description="LITAF" evidence="9">
    <location>
        <begin position="6"/>
        <end position="88"/>
    </location>
</feature>
<evidence type="ECO:0000313" key="10">
    <source>
        <dbReference type="EMBL" id="CAI5445457.1"/>
    </source>
</evidence>
<comment type="similarity">
    <text evidence="4">Belongs to the CDIP1/LITAF family.</text>
</comment>
<evidence type="ECO:0000256" key="7">
    <source>
        <dbReference type="ARBA" id="ARBA00023136"/>
    </source>
</evidence>
<keyword evidence="6" id="KW-0862">Zinc</keyword>
<dbReference type="AlphaFoldDB" id="A0A9P1IH30"/>
<dbReference type="SMART" id="SM00714">
    <property type="entry name" value="LITAF"/>
    <property type="match status" value="1"/>
</dbReference>
<sequence>MTDAEKQKELEKHLKVTTNRESYEEYCPECKKKCQTWVQYQLGNCAITILILSLVFWFPIFCFCCCSKIKDVAHYCPNCRTFLTIKPGSLF</sequence>
<comment type="caution">
    <text evidence="10">The sequence shown here is derived from an EMBL/GenBank/DDBJ whole genome shotgun (WGS) entry which is preliminary data.</text>
</comment>
<gene>
    <name evidence="10" type="ORF">CAMP_LOCUS8094</name>
</gene>
<organism evidence="10 11">
    <name type="scientific">Caenorhabditis angaria</name>
    <dbReference type="NCBI Taxonomy" id="860376"/>
    <lineage>
        <taxon>Eukaryota</taxon>
        <taxon>Metazoa</taxon>
        <taxon>Ecdysozoa</taxon>
        <taxon>Nematoda</taxon>
        <taxon>Chromadorea</taxon>
        <taxon>Rhabditida</taxon>
        <taxon>Rhabditina</taxon>
        <taxon>Rhabditomorpha</taxon>
        <taxon>Rhabditoidea</taxon>
        <taxon>Rhabditidae</taxon>
        <taxon>Peloderinae</taxon>
        <taxon>Caenorhabditis</taxon>
    </lineage>
</organism>
<evidence type="ECO:0000313" key="11">
    <source>
        <dbReference type="Proteomes" id="UP001152747"/>
    </source>
</evidence>